<feature type="DNA-binding region" description="H-T-H motif" evidence="4">
    <location>
        <begin position="35"/>
        <end position="54"/>
    </location>
</feature>
<keyword evidence="7" id="KW-1185">Reference proteome</keyword>
<dbReference type="RefSeq" id="WP_147128455.1">
    <property type="nucleotide sequence ID" value="NZ_BJXA01000002.1"/>
</dbReference>
<reference evidence="6 7" key="1">
    <citation type="submission" date="2019-07" db="EMBL/GenBank/DDBJ databases">
        <title>Whole genome shotgun sequence of Nocardia ninae NBRC 108245.</title>
        <authorList>
            <person name="Hosoyama A."/>
            <person name="Uohara A."/>
            <person name="Ohji S."/>
            <person name="Ichikawa N."/>
        </authorList>
    </citation>
    <scope>NUCLEOTIDE SEQUENCE [LARGE SCALE GENOMIC DNA]</scope>
    <source>
        <strain evidence="6 7">NBRC 108245</strain>
    </source>
</reference>
<dbReference type="Pfam" id="PF16859">
    <property type="entry name" value="TetR_C_11"/>
    <property type="match status" value="1"/>
</dbReference>
<gene>
    <name evidence="6" type="ORF">NN4_06880</name>
</gene>
<evidence type="ECO:0000259" key="5">
    <source>
        <dbReference type="PROSITE" id="PS50977"/>
    </source>
</evidence>
<protein>
    <submittedName>
        <fullName evidence="6">TetR family transcriptional regulator</fullName>
    </submittedName>
</protein>
<accession>A0A511M6E4</accession>
<evidence type="ECO:0000256" key="2">
    <source>
        <dbReference type="ARBA" id="ARBA00023125"/>
    </source>
</evidence>
<dbReference type="AlphaFoldDB" id="A0A511M6E4"/>
<evidence type="ECO:0000313" key="7">
    <source>
        <dbReference type="Proteomes" id="UP000321424"/>
    </source>
</evidence>
<evidence type="ECO:0000256" key="3">
    <source>
        <dbReference type="ARBA" id="ARBA00023163"/>
    </source>
</evidence>
<evidence type="ECO:0000313" key="6">
    <source>
        <dbReference type="EMBL" id="GEM36169.1"/>
    </source>
</evidence>
<keyword evidence="3" id="KW-0804">Transcription</keyword>
<evidence type="ECO:0000256" key="1">
    <source>
        <dbReference type="ARBA" id="ARBA00023015"/>
    </source>
</evidence>
<keyword evidence="1" id="KW-0805">Transcription regulation</keyword>
<dbReference type="PROSITE" id="PS50977">
    <property type="entry name" value="HTH_TETR_2"/>
    <property type="match status" value="1"/>
</dbReference>
<sequence>MSKPGRPAGPAADTEEIVLTAALDLLLTEGGTALTPQRLHTVTGVARTTIYRHWPTPRDFLAALISVAPHPAARPTGDPVADLHAEVDLLCDRLRDKPVAAFLRALVTASSTDPECVPLRQRYVLDLFAPVHRSIRALGVDAEADIEEAATAIVSPLLVDALLLDRTADRQRAHRAVDDVLTRIADPIR</sequence>
<keyword evidence="2 4" id="KW-0238">DNA-binding</keyword>
<dbReference type="SUPFAM" id="SSF46689">
    <property type="entry name" value="Homeodomain-like"/>
    <property type="match status" value="1"/>
</dbReference>
<dbReference type="Proteomes" id="UP000321424">
    <property type="component" value="Unassembled WGS sequence"/>
</dbReference>
<dbReference type="Gene3D" id="1.10.357.10">
    <property type="entry name" value="Tetracycline Repressor, domain 2"/>
    <property type="match status" value="1"/>
</dbReference>
<dbReference type="GO" id="GO:0003677">
    <property type="term" value="F:DNA binding"/>
    <property type="evidence" value="ECO:0007669"/>
    <property type="project" value="UniProtKB-UniRule"/>
</dbReference>
<comment type="caution">
    <text evidence="6">The sequence shown here is derived from an EMBL/GenBank/DDBJ whole genome shotgun (WGS) entry which is preliminary data.</text>
</comment>
<dbReference type="InterPro" id="IPR011075">
    <property type="entry name" value="TetR_C"/>
</dbReference>
<dbReference type="InterPro" id="IPR001647">
    <property type="entry name" value="HTH_TetR"/>
</dbReference>
<proteinExistence type="predicted"/>
<dbReference type="EMBL" id="BJXA01000002">
    <property type="protein sequence ID" value="GEM36169.1"/>
    <property type="molecule type" value="Genomic_DNA"/>
</dbReference>
<feature type="domain" description="HTH tetR-type" evidence="5">
    <location>
        <begin position="12"/>
        <end position="72"/>
    </location>
</feature>
<dbReference type="SUPFAM" id="SSF48498">
    <property type="entry name" value="Tetracyclin repressor-like, C-terminal domain"/>
    <property type="match status" value="1"/>
</dbReference>
<dbReference type="InterPro" id="IPR009057">
    <property type="entry name" value="Homeodomain-like_sf"/>
</dbReference>
<dbReference type="Gene3D" id="1.10.10.60">
    <property type="entry name" value="Homeodomain-like"/>
    <property type="match status" value="1"/>
</dbReference>
<dbReference type="InterPro" id="IPR036271">
    <property type="entry name" value="Tet_transcr_reg_TetR-rel_C_sf"/>
</dbReference>
<organism evidence="6 7">
    <name type="scientific">Nocardia ninae NBRC 108245</name>
    <dbReference type="NCBI Taxonomy" id="1210091"/>
    <lineage>
        <taxon>Bacteria</taxon>
        <taxon>Bacillati</taxon>
        <taxon>Actinomycetota</taxon>
        <taxon>Actinomycetes</taxon>
        <taxon>Mycobacteriales</taxon>
        <taxon>Nocardiaceae</taxon>
        <taxon>Nocardia</taxon>
    </lineage>
</organism>
<dbReference type="OrthoDB" id="9796019at2"/>
<name>A0A511M6E4_9NOCA</name>
<evidence type="ECO:0000256" key="4">
    <source>
        <dbReference type="PROSITE-ProRule" id="PRU00335"/>
    </source>
</evidence>